<reference evidence="15" key="1">
    <citation type="journal article" date="2021" name="Sci. Adv.">
        <title>The American lobster genome reveals insights on longevity, neural, and immune adaptations.</title>
        <authorList>
            <person name="Polinski J.M."/>
            <person name="Zimin A.V."/>
            <person name="Clark K.F."/>
            <person name="Kohn A.B."/>
            <person name="Sadowski N."/>
            <person name="Timp W."/>
            <person name="Ptitsyn A."/>
            <person name="Khanna P."/>
            <person name="Romanova D.Y."/>
            <person name="Williams P."/>
            <person name="Greenwood S.J."/>
            <person name="Moroz L.L."/>
            <person name="Walt D.R."/>
            <person name="Bodnar A.G."/>
        </authorList>
    </citation>
    <scope>NUCLEOTIDE SEQUENCE</scope>
    <source>
        <strain evidence="15">GMGI-L3</strain>
    </source>
</reference>
<feature type="transmembrane region" description="Helical" evidence="12">
    <location>
        <begin position="646"/>
        <end position="669"/>
    </location>
</feature>
<dbReference type="Gene3D" id="1.20.1070.10">
    <property type="entry name" value="Rhodopsin 7-helix transmembrane proteins"/>
    <property type="match status" value="1"/>
</dbReference>
<evidence type="ECO:0000256" key="2">
    <source>
        <dbReference type="ARBA" id="ARBA00005314"/>
    </source>
</evidence>
<dbReference type="SUPFAM" id="SSF81321">
    <property type="entry name" value="Family A G protein-coupled receptor-like"/>
    <property type="match status" value="1"/>
</dbReference>
<dbReference type="SUPFAM" id="SSF111418">
    <property type="entry name" value="Hormone receptor domain"/>
    <property type="match status" value="1"/>
</dbReference>
<protein>
    <submittedName>
        <fullName evidence="15">Calcitonin receptor-like 3</fullName>
    </submittedName>
</protein>
<dbReference type="EMBL" id="JAHLQT010022636">
    <property type="protein sequence ID" value="KAG7166189.1"/>
    <property type="molecule type" value="Genomic_DNA"/>
</dbReference>
<dbReference type="PANTHER" id="PTHR45620">
    <property type="entry name" value="PDF RECEPTOR-LIKE PROTEIN-RELATED"/>
    <property type="match status" value="1"/>
</dbReference>
<evidence type="ECO:0000256" key="9">
    <source>
        <dbReference type="ARBA" id="ARBA00023180"/>
    </source>
</evidence>
<dbReference type="PROSITE" id="PS50227">
    <property type="entry name" value="G_PROTEIN_RECEP_F2_3"/>
    <property type="match status" value="1"/>
</dbReference>
<dbReference type="InterPro" id="IPR001879">
    <property type="entry name" value="GPCR_2_extracellular_dom"/>
</dbReference>
<gene>
    <name evidence="15" type="primary">Calcr-L3</name>
    <name evidence="15" type="ORF">Hamer_G011010</name>
</gene>
<keyword evidence="4 12" id="KW-0812">Transmembrane</keyword>
<dbReference type="InterPro" id="IPR036445">
    <property type="entry name" value="GPCR_2_extracell_dom_sf"/>
</dbReference>
<feature type="transmembrane region" description="Helical" evidence="12">
    <location>
        <begin position="413"/>
        <end position="437"/>
    </location>
</feature>
<feature type="transmembrane region" description="Helical" evidence="12">
    <location>
        <begin position="449"/>
        <end position="470"/>
    </location>
</feature>
<evidence type="ECO:0000256" key="3">
    <source>
        <dbReference type="ARBA" id="ARBA00022475"/>
    </source>
</evidence>
<dbReference type="PROSITE" id="PS50261">
    <property type="entry name" value="G_PROTEIN_RECEP_F2_4"/>
    <property type="match status" value="1"/>
</dbReference>
<evidence type="ECO:0000256" key="10">
    <source>
        <dbReference type="ARBA" id="ARBA00023224"/>
    </source>
</evidence>
<feature type="transmembrane region" description="Helical" evidence="12">
    <location>
        <begin position="616"/>
        <end position="634"/>
    </location>
</feature>
<accession>A0A8J5MX45</accession>
<evidence type="ECO:0000313" key="15">
    <source>
        <dbReference type="EMBL" id="KAG7166189.1"/>
    </source>
</evidence>
<dbReference type="GO" id="GO:0007188">
    <property type="term" value="P:adenylate cyclase-modulating G protein-coupled receptor signaling pathway"/>
    <property type="evidence" value="ECO:0007669"/>
    <property type="project" value="TreeGrafter"/>
</dbReference>
<feature type="transmembrane region" description="Helical" evidence="12">
    <location>
        <begin position="528"/>
        <end position="552"/>
    </location>
</feature>
<keyword evidence="9" id="KW-0325">Glycoprotein</keyword>
<dbReference type="Pfam" id="PF02793">
    <property type="entry name" value="HRM"/>
    <property type="match status" value="1"/>
</dbReference>
<evidence type="ECO:0000256" key="5">
    <source>
        <dbReference type="ARBA" id="ARBA00022989"/>
    </source>
</evidence>
<dbReference type="SMART" id="SM00008">
    <property type="entry name" value="HormR"/>
    <property type="match status" value="1"/>
</dbReference>
<dbReference type="GO" id="GO:0005886">
    <property type="term" value="C:plasma membrane"/>
    <property type="evidence" value="ECO:0007669"/>
    <property type="project" value="UniProtKB-SubCell"/>
</dbReference>
<evidence type="ECO:0000256" key="7">
    <source>
        <dbReference type="ARBA" id="ARBA00023136"/>
    </source>
</evidence>
<keyword evidence="6" id="KW-0297">G-protein coupled receptor</keyword>
<dbReference type="InterPro" id="IPR050332">
    <property type="entry name" value="GPCR_2"/>
</dbReference>
<name>A0A8J5MX45_HOMAM</name>
<dbReference type="Gene3D" id="4.10.1240.10">
    <property type="entry name" value="GPCR, family 2, extracellular hormone receptor domain"/>
    <property type="match status" value="1"/>
</dbReference>
<keyword evidence="7 12" id="KW-0472">Membrane</keyword>
<comment type="similarity">
    <text evidence="2">Belongs to the G-protein coupled receptor 2 family.</text>
</comment>
<feature type="region of interest" description="Disordered" evidence="11">
    <location>
        <begin position="1"/>
        <end position="20"/>
    </location>
</feature>
<evidence type="ECO:0000259" key="13">
    <source>
        <dbReference type="PROSITE" id="PS50227"/>
    </source>
</evidence>
<evidence type="ECO:0000256" key="8">
    <source>
        <dbReference type="ARBA" id="ARBA00023170"/>
    </source>
</evidence>
<dbReference type="PANTHER" id="PTHR45620:SF42">
    <property type="entry name" value="G-PROTEIN COUPLED RECEPTOR SEB-2"/>
    <property type="match status" value="1"/>
</dbReference>
<dbReference type="AlphaFoldDB" id="A0A8J5MX45"/>
<comment type="caution">
    <text evidence="15">The sequence shown here is derived from an EMBL/GenBank/DDBJ whole genome shotgun (WGS) entry which is preliminary data.</text>
</comment>
<keyword evidence="8 15" id="KW-0675">Receptor</keyword>
<evidence type="ECO:0000256" key="12">
    <source>
        <dbReference type="SAM" id="Phobius"/>
    </source>
</evidence>
<keyword evidence="10" id="KW-0807">Transducer</keyword>
<keyword evidence="16" id="KW-1185">Reference proteome</keyword>
<dbReference type="PRINTS" id="PR00249">
    <property type="entry name" value="GPCRSECRETIN"/>
</dbReference>
<sequence length="722" mass="81217">VLSRSSPRTGAAMYGHGTPRGRQGVHFKALKTFLGGGVGEEARTRRCNSDLHNFWNSSRKFAEGGNVGEGSCLTPTYSVKSTWARGTVWALCVITPGRGSGCVVVVVKGIEAQQLNASKNNNGISNYVAILTGDASNKDDSGSSKRAKQENMGEWCHVVWLALMMVLIWWVKLSDGGWSSNNYPSEAVKGEDSVVVYTTGPLGEDGDQKTEQHYTPRSSYPMCRMGFRIRDYYPTQDSYYQNQTCFWCYHFVPAHRRSHNLQIVREVITLDDNKPKHLYDYMFKAENETYHFNPDSEAWEYVVESMLDVLEAHKVEECCRDAMTCCQQALDDLPGDPGDCPRTWDGWTCFSDTPPGSTVTFTCPHIGYKGYPECAMEGRKECWENGTWAIDSYGVELTDYSSCSHKQYHLTNYYWEASMHVLSILTLLPAIFLILFYRQLRIQRMYLHLNFFFALLGKAFFNLLDALVLRVPEYTGTNTLVDDNTGGCKLLVFLAKMFGLAVWTWMLAESIYLHRLIVAAFKGGGKTYVYLIIGWVPAVVLSVVWAVCRAVLEDYQCWLGDDANNATNLFLITELPKMFIIIVNTVLLANTTRVLLTKLRGVNNDNSTATRTAVKATAFLLPMFGLQFFITFYIPSESHTCTTMQVYMFIAMGLDGLQGFYVAIVYCFLNKEVKLQVRRSVYHLRGRMATEMGTATYDPRTDVSLLHSGAVNSVATTASVVD</sequence>
<dbReference type="PROSITE" id="PS00649">
    <property type="entry name" value="G_PROTEIN_RECEP_F2_1"/>
    <property type="match status" value="1"/>
</dbReference>
<evidence type="ECO:0000256" key="11">
    <source>
        <dbReference type="SAM" id="MobiDB-lite"/>
    </source>
</evidence>
<evidence type="ECO:0000313" key="16">
    <source>
        <dbReference type="Proteomes" id="UP000747542"/>
    </source>
</evidence>
<dbReference type="GO" id="GO:0007166">
    <property type="term" value="P:cell surface receptor signaling pathway"/>
    <property type="evidence" value="ECO:0007669"/>
    <property type="project" value="InterPro"/>
</dbReference>
<feature type="transmembrane region" description="Helical" evidence="12">
    <location>
        <begin position="578"/>
        <end position="596"/>
    </location>
</feature>
<evidence type="ECO:0000256" key="1">
    <source>
        <dbReference type="ARBA" id="ARBA00004651"/>
    </source>
</evidence>
<dbReference type="InterPro" id="IPR017981">
    <property type="entry name" value="GPCR_2-like_7TM"/>
</dbReference>
<keyword evidence="5 12" id="KW-1133">Transmembrane helix</keyword>
<feature type="domain" description="G-protein coupled receptors family 2 profile 2" evidence="14">
    <location>
        <begin position="412"/>
        <end position="670"/>
    </location>
</feature>
<evidence type="ECO:0000259" key="14">
    <source>
        <dbReference type="PROSITE" id="PS50261"/>
    </source>
</evidence>
<organism evidence="15 16">
    <name type="scientific">Homarus americanus</name>
    <name type="common">American lobster</name>
    <dbReference type="NCBI Taxonomy" id="6706"/>
    <lineage>
        <taxon>Eukaryota</taxon>
        <taxon>Metazoa</taxon>
        <taxon>Ecdysozoa</taxon>
        <taxon>Arthropoda</taxon>
        <taxon>Crustacea</taxon>
        <taxon>Multicrustacea</taxon>
        <taxon>Malacostraca</taxon>
        <taxon>Eumalacostraca</taxon>
        <taxon>Eucarida</taxon>
        <taxon>Decapoda</taxon>
        <taxon>Pleocyemata</taxon>
        <taxon>Astacidea</taxon>
        <taxon>Nephropoidea</taxon>
        <taxon>Nephropidae</taxon>
        <taxon>Homarus</taxon>
    </lineage>
</organism>
<proteinExistence type="inferred from homology"/>
<evidence type="ECO:0000256" key="6">
    <source>
        <dbReference type="ARBA" id="ARBA00023040"/>
    </source>
</evidence>
<feature type="non-terminal residue" evidence="15">
    <location>
        <position position="722"/>
    </location>
</feature>
<dbReference type="Proteomes" id="UP000747542">
    <property type="component" value="Unassembled WGS sequence"/>
</dbReference>
<dbReference type="GO" id="GO:0008528">
    <property type="term" value="F:G protein-coupled peptide receptor activity"/>
    <property type="evidence" value="ECO:0007669"/>
    <property type="project" value="TreeGrafter"/>
</dbReference>
<dbReference type="Pfam" id="PF00002">
    <property type="entry name" value="7tm_2"/>
    <property type="match status" value="1"/>
</dbReference>
<dbReference type="InterPro" id="IPR017983">
    <property type="entry name" value="GPCR_2_secretin-like_CS"/>
</dbReference>
<keyword evidence="3" id="KW-1003">Cell membrane</keyword>
<feature type="transmembrane region" description="Helical" evidence="12">
    <location>
        <begin position="490"/>
        <end position="508"/>
    </location>
</feature>
<comment type="subcellular location">
    <subcellularLocation>
        <location evidence="1">Cell membrane</location>
        <topology evidence="1">Multi-pass membrane protein</topology>
    </subcellularLocation>
</comment>
<evidence type="ECO:0000256" key="4">
    <source>
        <dbReference type="ARBA" id="ARBA00022692"/>
    </source>
</evidence>
<dbReference type="InterPro" id="IPR000832">
    <property type="entry name" value="GPCR_2_secretin-like"/>
</dbReference>
<feature type="domain" description="G-protein coupled receptors family 2 profile 1" evidence="13">
    <location>
        <begin position="325"/>
        <end position="407"/>
    </location>
</feature>